<dbReference type="OMA" id="GEHQEWQ"/>
<sequence>VAAAEDTLPFPEMKFSAFSDFVATYLHQDISLAAVLGFLFTVLRNPDVLALHYRQKHCLARGDVVTATSKLSNWGTFLALAILQRWDGKPLNSEPSTFLPTIPGQDRYTDGDDQNKVVKCKQLTLAVERFVTFTPWVTITGKSFPRFDERDIQHIMVLAPNRPSCRTKNCGVALKRNSKNQDVPEITVITGTTVHPASYVLGAHCTVCSAIYYPDHSTHLIPGGDGAKQTYYPRSAAYMKIGRSLWVDELFGWSVLNGLYAFASTASFTEYWTKTYWPEGSLSRRHVWQAWVKLSVRVVSEAANREFVTKDRPSINEFVETANKTFLRDSIGSPHPLYGSSIPGTSGHSCSECTQPYPPAVDVERARPDQVAGDPRLQLTGTQYVRANVIDGIVMGPLHCAYDNCFKPLKDGSAGVFCAEHFLAFGNKCHVRGCSADLHGTTRACTNHQAEWKEHQERFARQSVIGMRRRIRQANTDPREWNPNQRTRPNAPAHDDDGEPILPARKNFFAPGRWYCLELMVAPCGMPVAFELFDKSESPTKIINFIEKHHPTPGTKSQYYIIDKACMVLRSLIRAGKWEEWKRTTRLIVDAYHYINHRVTDYVCRKWCNPAPMDMSAPNLVISTQDAQGRTVHRRAYNSQAAEQLNAWISGYQPILNRMTVANFLWYVLVLLLLHARSVEYRAARRNQQANMTDDEDGEEELDQPDADELEQ</sequence>
<evidence type="ECO:0000313" key="5">
    <source>
        <dbReference type="EMBL" id="EJD32917.1"/>
    </source>
</evidence>
<dbReference type="KEGG" id="adl:AURDEDRAFT_77376"/>
<proteinExistence type="predicted"/>
<organism evidence="5 6">
    <name type="scientific">Auricularia subglabra (strain TFB-10046 / SS5)</name>
    <name type="common">White-rot fungus</name>
    <name type="synonym">Auricularia delicata (strain TFB10046)</name>
    <dbReference type="NCBI Taxonomy" id="717982"/>
    <lineage>
        <taxon>Eukaryota</taxon>
        <taxon>Fungi</taxon>
        <taxon>Dikarya</taxon>
        <taxon>Basidiomycota</taxon>
        <taxon>Agaricomycotina</taxon>
        <taxon>Agaricomycetes</taxon>
        <taxon>Auriculariales</taxon>
        <taxon>Auriculariaceae</taxon>
        <taxon>Auricularia</taxon>
    </lineage>
</organism>
<dbReference type="InterPro" id="IPR040898">
    <property type="entry name" value="CxC6"/>
</dbReference>
<dbReference type="InParanoid" id="J0D2Q4"/>
<dbReference type="eggNOG" id="ENOG502SJG5">
    <property type="taxonomic scope" value="Eukaryota"/>
</dbReference>
<dbReference type="Proteomes" id="UP000006514">
    <property type="component" value="Unassembled WGS sequence"/>
</dbReference>
<accession>J0D2Q4</accession>
<dbReference type="EMBL" id="JH688558">
    <property type="protein sequence ID" value="EJD32917.1"/>
    <property type="molecule type" value="Genomic_DNA"/>
</dbReference>
<evidence type="ECO:0000259" key="3">
    <source>
        <dbReference type="Pfam" id="PF18718"/>
    </source>
</evidence>
<dbReference type="InterPro" id="IPR041539">
    <property type="entry name" value="CxC5"/>
</dbReference>
<evidence type="ECO:0008006" key="7">
    <source>
        <dbReference type="Google" id="ProtNLM"/>
    </source>
</evidence>
<feature type="compositionally biased region" description="Acidic residues" evidence="1">
    <location>
        <begin position="693"/>
        <end position="712"/>
    </location>
</feature>
<feature type="region of interest" description="Disordered" evidence="1">
    <location>
        <begin position="688"/>
        <end position="712"/>
    </location>
</feature>
<keyword evidence="6" id="KW-1185">Reference proteome</keyword>
<feature type="non-terminal residue" evidence="5">
    <location>
        <position position="1"/>
    </location>
</feature>
<reference evidence="6" key="1">
    <citation type="journal article" date="2012" name="Science">
        <title>The Paleozoic origin of enzymatic lignin decomposition reconstructed from 31 fungal genomes.</title>
        <authorList>
            <person name="Floudas D."/>
            <person name="Binder M."/>
            <person name="Riley R."/>
            <person name="Barry K."/>
            <person name="Blanchette R.A."/>
            <person name="Henrissat B."/>
            <person name="Martinez A.T."/>
            <person name="Otillar R."/>
            <person name="Spatafora J.W."/>
            <person name="Yadav J.S."/>
            <person name="Aerts A."/>
            <person name="Benoit I."/>
            <person name="Boyd A."/>
            <person name="Carlson A."/>
            <person name="Copeland A."/>
            <person name="Coutinho P.M."/>
            <person name="de Vries R.P."/>
            <person name="Ferreira P."/>
            <person name="Findley K."/>
            <person name="Foster B."/>
            <person name="Gaskell J."/>
            <person name="Glotzer D."/>
            <person name="Gorecki P."/>
            <person name="Heitman J."/>
            <person name="Hesse C."/>
            <person name="Hori C."/>
            <person name="Igarashi K."/>
            <person name="Jurgens J.A."/>
            <person name="Kallen N."/>
            <person name="Kersten P."/>
            <person name="Kohler A."/>
            <person name="Kuees U."/>
            <person name="Kumar T.K.A."/>
            <person name="Kuo A."/>
            <person name="LaButti K."/>
            <person name="Larrondo L.F."/>
            <person name="Lindquist E."/>
            <person name="Ling A."/>
            <person name="Lombard V."/>
            <person name="Lucas S."/>
            <person name="Lundell T."/>
            <person name="Martin R."/>
            <person name="McLaughlin D.J."/>
            <person name="Morgenstern I."/>
            <person name="Morin E."/>
            <person name="Murat C."/>
            <person name="Nagy L.G."/>
            <person name="Nolan M."/>
            <person name="Ohm R.A."/>
            <person name="Patyshakuliyeva A."/>
            <person name="Rokas A."/>
            <person name="Ruiz-Duenas F.J."/>
            <person name="Sabat G."/>
            <person name="Salamov A."/>
            <person name="Samejima M."/>
            <person name="Schmutz J."/>
            <person name="Slot J.C."/>
            <person name="St John F."/>
            <person name="Stenlid J."/>
            <person name="Sun H."/>
            <person name="Sun S."/>
            <person name="Syed K."/>
            <person name="Tsang A."/>
            <person name="Wiebenga A."/>
            <person name="Young D."/>
            <person name="Pisabarro A."/>
            <person name="Eastwood D.C."/>
            <person name="Martin F."/>
            <person name="Cullen D."/>
            <person name="Grigoriev I.V."/>
            <person name="Hibbett D.S."/>
        </authorList>
    </citation>
    <scope>NUCLEOTIDE SEQUENCE [LARGE SCALE GENOMIC DNA]</scope>
    <source>
        <strain evidence="6">TFB10046</strain>
    </source>
</reference>
<protein>
    <recommendedName>
        <fullName evidence="7">CxC5 like cysteine cluster associated with KDZ domain-containing protein</fullName>
    </recommendedName>
</protein>
<feature type="transmembrane region" description="Helical" evidence="2">
    <location>
        <begin position="655"/>
        <end position="676"/>
    </location>
</feature>
<feature type="domain" description="CxC6 like cysteine cluster associated with KDZ" evidence="4">
    <location>
        <begin position="389"/>
        <end position="455"/>
    </location>
</feature>
<dbReference type="Pfam" id="PF18721">
    <property type="entry name" value="CxC6"/>
    <property type="match status" value="1"/>
</dbReference>
<feature type="region of interest" description="Disordered" evidence="1">
    <location>
        <begin position="474"/>
        <end position="499"/>
    </location>
</feature>
<evidence type="ECO:0000256" key="1">
    <source>
        <dbReference type="SAM" id="MobiDB-lite"/>
    </source>
</evidence>
<dbReference type="Pfam" id="PF18718">
    <property type="entry name" value="CxC5"/>
    <property type="match status" value="1"/>
</dbReference>
<evidence type="ECO:0000313" key="6">
    <source>
        <dbReference type="Proteomes" id="UP000006514"/>
    </source>
</evidence>
<keyword evidence="2" id="KW-0812">Transmembrane</keyword>
<keyword evidence="2" id="KW-1133">Transmembrane helix</keyword>
<gene>
    <name evidence="5" type="ORF">AURDEDRAFT_77376</name>
</gene>
<keyword evidence="2" id="KW-0472">Membrane</keyword>
<evidence type="ECO:0000259" key="4">
    <source>
        <dbReference type="Pfam" id="PF18721"/>
    </source>
</evidence>
<dbReference type="AlphaFoldDB" id="J0D2Q4"/>
<name>J0D2Q4_AURST</name>
<feature type="domain" description="CxC5 like cysteine cluster associated with KDZ" evidence="3">
    <location>
        <begin position="155"/>
        <end position="275"/>
    </location>
</feature>
<dbReference type="OrthoDB" id="2527272at2759"/>
<evidence type="ECO:0000256" key="2">
    <source>
        <dbReference type="SAM" id="Phobius"/>
    </source>
</evidence>